<dbReference type="AlphaFoldDB" id="A0A2D3UVH0"/>
<gene>
    <name evidence="2" type="ORF">RCC_01938</name>
</gene>
<evidence type="ECO:0000256" key="1">
    <source>
        <dbReference type="SAM" id="MobiDB-lite"/>
    </source>
</evidence>
<feature type="region of interest" description="Disordered" evidence="1">
    <location>
        <begin position="1"/>
        <end position="29"/>
    </location>
</feature>
<dbReference type="STRING" id="112498.A0A2D3UVH0"/>
<accession>A0A2D3UVH0</accession>
<dbReference type="GeneID" id="35597163"/>
<dbReference type="EMBL" id="FJUY01000002">
    <property type="protein sequence ID" value="CZT16097.1"/>
    <property type="molecule type" value="Genomic_DNA"/>
</dbReference>
<dbReference type="OrthoDB" id="5275938at2759"/>
<sequence>MSENASKRMRADSGQAPITPISPIFSKSPQMPSQVITICPEGDAIIVASGVGGRAVSIGLRASTELLSISSPVFKRLLAEQQPFQEQGALSRPTRLITLTADPGTALFTLLNVLHLRNEVLPARVDPKELSQFVEIAAKYSCLPAASRAASPWLDHIYHRYPDPPLYQMAKAALVLGDAIYFARFSSRWVLEADFSQQSTPTIPMNHPHHRLSKALLQRQMDGIQALRIDFDDIHSPLADALSSQYKHYVDTPPGDDGTSIAMGGDPDAEYCVSDKEGALEYLAALRDAKLWPESLWPRTNLAAITDLVAKLRIPEYDASDACHFCAHVDEEFANAMDDVRLDHKDRLWGLCLECYKAGGIRAEECTYQHEKPSSQVWLVKLKGNVSGQHP</sequence>
<proteinExistence type="predicted"/>
<dbReference type="Proteomes" id="UP000225277">
    <property type="component" value="Unassembled WGS sequence"/>
</dbReference>
<reference evidence="2 3" key="1">
    <citation type="submission" date="2016-03" db="EMBL/GenBank/DDBJ databases">
        <authorList>
            <person name="Ploux O."/>
        </authorList>
    </citation>
    <scope>NUCLEOTIDE SEQUENCE [LARGE SCALE GENOMIC DNA]</scope>
    <source>
        <strain evidence="2 3">URUG2</strain>
    </source>
</reference>
<evidence type="ECO:0000313" key="3">
    <source>
        <dbReference type="Proteomes" id="UP000225277"/>
    </source>
</evidence>
<keyword evidence="3" id="KW-1185">Reference proteome</keyword>
<protein>
    <recommendedName>
        <fullName evidence="4">BTB domain-containing protein</fullName>
    </recommendedName>
</protein>
<evidence type="ECO:0000313" key="2">
    <source>
        <dbReference type="EMBL" id="CZT16097.1"/>
    </source>
</evidence>
<dbReference type="RefSeq" id="XP_023622990.1">
    <property type="nucleotide sequence ID" value="XM_023767222.1"/>
</dbReference>
<organism evidence="2 3">
    <name type="scientific">Ramularia collo-cygni</name>
    <dbReference type="NCBI Taxonomy" id="112498"/>
    <lineage>
        <taxon>Eukaryota</taxon>
        <taxon>Fungi</taxon>
        <taxon>Dikarya</taxon>
        <taxon>Ascomycota</taxon>
        <taxon>Pezizomycotina</taxon>
        <taxon>Dothideomycetes</taxon>
        <taxon>Dothideomycetidae</taxon>
        <taxon>Mycosphaerellales</taxon>
        <taxon>Mycosphaerellaceae</taxon>
        <taxon>Ramularia</taxon>
    </lineage>
</organism>
<feature type="compositionally biased region" description="Basic and acidic residues" evidence="1">
    <location>
        <begin position="1"/>
        <end position="11"/>
    </location>
</feature>
<name>A0A2D3UVH0_9PEZI</name>
<evidence type="ECO:0008006" key="4">
    <source>
        <dbReference type="Google" id="ProtNLM"/>
    </source>
</evidence>